<evidence type="ECO:0000256" key="4">
    <source>
        <dbReference type="ARBA" id="ARBA00022989"/>
    </source>
</evidence>
<comment type="caution">
    <text evidence="7">The sequence shown here is derived from an EMBL/GenBank/DDBJ whole genome shotgun (WGS) entry which is preliminary data.</text>
</comment>
<name>A0ABR3VPM8_9PEZI</name>
<keyword evidence="5 6" id="KW-0472">Membrane</keyword>
<comment type="subcellular location">
    <subcellularLocation>
        <location evidence="1">Membrane</location>
        <topology evidence="1">Multi-pass membrane protein</topology>
    </subcellularLocation>
</comment>
<dbReference type="InterPro" id="IPR036259">
    <property type="entry name" value="MFS_trans_sf"/>
</dbReference>
<dbReference type="EMBL" id="JAZHXJ010001818">
    <property type="protein sequence ID" value="KAL1843514.1"/>
    <property type="molecule type" value="Genomic_DNA"/>
</dbReference>
<dbReference type="InterPro" id="IPR011701">
    <property type="entry name" value="MFS"/>
</dbReference>
<dbReference type="Proteomes" id="UP001586593">
    <property type="component" value="Unassembled WGS sequence"/>
</dbReference>
<feature type="transmembrane region" description="Helical" evidence="6">
    <location>
        <begin position="69"/>
        <end position="90"/>
    </location>
</feature>
<organism evidence="7 8">
    <name type="scientific">Phialemonium thermophilum</name>
    <dbReference type="NCBI Taxonomy" id="223376"/>
    <lineage>
        <taxon>Eukaryota</taxon>
        <taxon>Fungi</taxon>
        <taxon>Dikarya</taxon>
        <taxon>Ascomycota</taxon>
        <taxon>Pezizomycotina</taxon>
        <taxon>Sordariomycetes</taxon>
        <taxon>Sordariomycetidae</taxon>
        <taxon>Cephalothecales</taxon>
        <taxon>Cephalothecaceae</taxon>
        <taxon>Phialemonium</taxon>
    </lineage>
</organism>
<evidence type="ECO:0000256" key="5">
    <source>
        <dbReference type="ARBA" id="ARBA00023136"/>
    </source>
</evidence>
<evidence type="ECO:0008006" key="9">
    <source>
        <dbReference type="Google" id="ProtNLM"/>
    </source>
</evidence>
<evidence type="ECO:0000256" key="2">
    <source>
        <dbReference type="ARBA" id="ARBA00022448"/>
    </source>
</evidence>
<evidence type="ECO:0000256" key="1">
    <source>
        <dbReference type="ARBA" id="ARBA00004141"/>
    </source>
</evidence>
<dbReference type="Pfam" id="PF07690">
    <property type="entry name" value="MFS_1"/>
    <property type="match status" value="1"/>
</dbReference>
<dbReference type="PANTHER" id="PTHR43791:SF24">
    <property type="entry name" value="NICOTINIC ACID PLASMA MEMBRANE TRANSPORTER"/>
    <property type="match status" value="1"/>
</dbReference>
<sequence>MRIRAEQAEAYSGGDGHFKVSELKLALTDVKVWCNAICQLCCTTITYGFGTFLPLIIEESFHYSVSQAQYLTIPVNLWGAIIYIFVALLADRYSNRFLPVVCFAPLMMCGYAVLLSNVAPGAKYGATYLISTGIYICAGINFAWLSANSAPDGKRAASVGIQQSVTQLAGVVSGQIYSSTSAPKYTLGHSWSLGCACVAWCGWWVFRYILQSREKRKEAARQAGALDAQVVFNDRSHDFKYVF</sequence>
<dbReference type="PANTHER" id="PTHR43791">
    <property type="entry name" value="PERMEASE-RELATED"/>
    <property type="match status" value="1"/>
</dbReference>
<keyword evidence="4 6" id="KW-1133">Transmembrane helix</keyword>
<keyword evidence="2" id="KW-0813">Transport</keyword>
<dbReference type="SUPFAM" id="SSF103473">
    <property type="entry name" value="MFS general substrate transporter"/>
    <property type="match status" value="1"/>
</dbReference>
<keyword evidence="8" id="KW-1185">Reference proteome</keyword>
<protein>
    <recommendedName>
        <fullName evidence="9">Major facilitator superfamily (MFS) profile domain-containing protein</fullName>
    </recommendedName>
</protein>
<evidence type="ECO:0000256" key="3">
    <source>
        <dbReference type="ARBA" id="ARBA00022692"/>
    </source>
</evidence>
<feature type="transmembrane region" description="Helical" evidence="6">
    <location>
        <begin position="32"/>
        <end position="57"/>
    </location>
</feature>
<evidence type="ECO:0000256" key="6">
    <source>
        <dbReference type="SAM" id="Phobius"/>
    </source>
</evidence>
<evidence type="ECO:0000313" key="7">
    <source>
        <dbReference type="EMBL" id="KAL1843514.1"/>
    </source>
</evidence>
<proteinExistence type="predicted"/>
<feature type="transmembrane region" description="Helical" evidence="6">
    <location>
        <begin position="125"/>
        <end position="144"/>
    </location>
</feature>
<keyword evidence="3 6" id="KW-0812">Transmembrane</keyword>
<feature type="transmembrane region" description="Helical" evidence="6">
    <location>
        <begin position="97"/>
        <end position="119"/>
    </location>
</feature>
<gene>
    <name evidence="7" type="ORF">VTK73DRAFT_2815</name>
</gene>
<accession>A0ABR3VPM8</accession>
<dbReference type="Gene3D" id="1.20.1250.20">
    <property type="entry name" value="MFS general substrate transporter like domains"/>
    <property type="match status" value="1"/>
</dbReference>
<evidence type="ECO:0000313" key="8">
    <source>
        <dbReference type="Proteomes" id="UP001586593"/>
    </source>
</evidence>
<reference evidence="7 8" key="1">
    <citation type="journal article" date="2024" name="Commun. Biol.">
        <title>Comparative genomic analysis of thermophilic fungi reveals convergent evolutionary adaptations and gene losses.</title>
        <authorList>
            <person name="Steindorff A.S."/>
            <person name="Aguilar-Pontes M.V."/>
            <person name="Robinson A.J."/>
            <person name="Andreopoulos B."/>
            <person name="LaButti K."/>
            <person name="Kuo A."/>
            <person name="Mondo S."/>
            <person name="Riley R."/>
            <person name="Otillar R."/>
            <person name="Haridas S."/>
            <person name="Lipzen A."/>
            <person name="Grimwood J."/>
            <person name="Schmutz J."/>
            <person name="Clum A."/>
            <person name="Reid I.D."/>
            <person name="Moisan M.C."/>
            <person name="Butler G."/>
            <person name="Nguyen T.T.M."/>
            <person name="Dewar K."/>
            <person name="Conant G."/>
            <person name="Drula E."/>
            <person name="Henrissat B."/>
            <person name="Hansel C."/>
            <person name="Singer S."/>
            <person name="Hutchinson M.I."/>
            <person name="de Vries R.P."/>
            <person name="Natvig D.O."/>
            <person name="Powell A.J."/>
            <person name="Tsang A."/>
            <person name="Grigoriev I.V."/>
        </authorList>
    </citation>
    <scope>NUCLEOTIDE SEQUENCE [LARGE SCALE GENOMIC DNA]</scope>
    <source>
        <strain evidence="7 8">ATCC 24622</strain>
    </source>
</reference>